<protein>
    <recommendedName>
        <fullName evidence="4">Phage protein</fullName>
    </recommendedName>
</protein>
<name>A0AAW5TM91_9LACT</name>
<dbReference type="EMBL" id="JAOQNN010000001">
    <property type="protein sequence ID" value="MCW2280447.1"/>
    <property type="molecule type" value="Genomic_DNA"/>
</dbReference>
<evidence type="ECO:0008006" key="4">
    <source>
        <dbReference type="Google" id="ProtNLM"/>
    </source>
</evidence>
<keyword evidence="1" id="KW-1133">Transmembrane helix</keyword>
<evidence type="ECO:0000313" key="2">
    <source>
        <dbReference type="EMBL" id="MCW2280447.1"/>
    </source>
</evidence>
<sequence>MNEHITTIASNLAEIVSVMISIFALVVSGINWTKDKSKEKMNLGINFDNDLLADTESKALFIKIHFINNSSISTTVYNLKILNEHKQPFNDYTENKYPNPIAQGDVIPLELKVRDFLDVPDYKTKVLPLNSCTLPLTIQPYSGFSGYFAFYFEGQDSNLMKYKSGNNLLIQTTQGNVLYPLDTSIRFYKVFKDLHLDIKPYTFYKKRRFITAKIKAIKDKIKGKRELF</sequence>
<keyword evidence="1" id="KW-0812">Transmembrane</keyword>
<reference evidence="2" key="1">
    <citation type="submission" date="2023-08" db="EMBL/GenBank/DDBJ databases">
        <title>Genomic analyses of the natural microbiome of Caenorhabditis elegans.</title>
        <authorList>
            <person name="Samuel B."/>
        </authorList>
    </citation>
    <scope>NUCLEOTIDE SEQUENCE</scope>
    <source>
        <strain evidence="2">BIGb0220</strain>
    </source>
</reference>
<evidence type="ECO:0000256" key="1">
    <source>
        <dbReference type="SAM" id="Phobius"/>
    </source>
</evidence>
<evidence type="ECO:0000313" key="3">
    <source>
        <dbReference type="Proteomes" id="UP001207687"/>
    </source>
</evidence>
<feature type="transmembrane region" description="Helical" evidence="1">
    <location>
        <begin position="12"/>
        <end position="32"/>
    </location>
</feature>
<proteinExistence type="predicted"/>
<comment type="caution">
    <text evidence="2">The sequence shown here is derived from an EMBL/GenBank/DDBJ whole genome shotgun (WGS) entry which is preliminary data.</text>
</comment>
<gene>
    <name evidence="2" type="ORF">M2256_000905</name>
</gene>
<dbReference type="Proteomes" id="UP001207687">
    <property type="component" value="Unassembled WGS sequence"/>
</dbReference>
<dbReference type="AlphaFoldDB" id="A0AAW5TM91"/>
<accession>A0AAW5TM91</accession>
<keyword evidence="1" id="KW-0472">Membrane</keyword>
<organism evidence="2 3">
    <name type="scientific">Lactococcus lactis</name>
    <dbReference type="NCBI Taxonomy" id="1358"/>
    <lineage>
        <taxon>Bacteria</taxon>
        <taxon>Bacillati</taxon>
        <taxon>Bacillota</taxon>
        <taxon>Bacilli</taxon>
        <taxon>Lactobacillales</taxon>
        <taxon>Streptococcaceae</taxon>
        <taxon>Lactococcus</taxon>
    </lineage>
</organism>
<dbReference type="RefSeq" id="WP_242328010.1">
    <property type="nucleotide sequence ID" value="NZ_CAKOCK010000026.1"/>
</dbReference>